<keyword evidence="6 7" id="KW-0472">Membrane</keyword>
<keyword evidence="4 7" id="KW-0812">Transmembrane</keyword>
<evidence type="ECO:0000313" key="9">
    <source>
        <dbReference type="EMBL" id="WOJ95572.1"/>
    </source>
</evidence>
<dbReference type="RefSeq" id="WP_407326270.1">
    <property type="nucleotide sequence ID" value="NZ_CP136865.1"/>
</dbReference>
<feature type="transmembrane region" description="Helical" evidence="7">
    <location>
        <begin position="33"/>
        <end position="54"/>
    </location>
</feature>
<dbReference type="PANTHER" id="PTHR30506:SF3">
    <property type="entry name" value="UPF0126 INNER MEMBRANE PROTEIN YADS-RELATED"/>
    <property type="match status" value="1"/>
</dbReference>
<feature type="domain" description="Glycine transporter" evidence="8">
    <location>
        <begin position="93"/>
        <end position="166"/>
    </location>
</feature>
<feature type="transmembrane region" description="Helical" evidence="7">
    <location>
        <begin position="151"/>
        <end position="171"/>
    </location>
</feature>
<feature type="transmembrane region" description="Helical" evidence="7">
    <location>
        <begin position="66"/>
        <end position="85"/>
    </location>
</feature>
<evidence type="ECO:0000256" key="5">
    <source>
        <dbReference type="ARBA" id="ARBA00022989"/>
    </source>
</evidence>
<dbReference type="Proteomes" id="UP001626549">
    <property type="component" value="Chromosome"/>
</dbReference>
<evidence type="ECO:0000256" key="4">
    <source>
        <dbReference type="ARBA" id="ARBA00022692"/>
    </source>
</evidence>
<feature type="domain" description="Glycine transporter" evidence="8">
    <location>
        <begin position="9"/>
        <end position="81"/>
    </location>
</feature>
<feature type="transmembrane region" description="Helical" evidence="7">
    <location>
        <begin position="92"/>
        <end position="112"/>
    </location>
</feature>
<evidence type="ECO:0000256" key="7">
    <source>
        <dbReference type="SAM" id="Phobius"/>
    </source>
</evidence>
<feature type="transmembrane region" description="Helical" evidence="7">
    <location>
        <begin position="177"/>
        <end position="197"/>
    </location>
</feature>
<sequence>MNLAGIIAYCDLVAVGVFAASGALAAAEKRLDVLGFVLFGTITGVGGGTLRDLLLQLPVFWISDVRYLWVCITVSALTWYIAPMLSVRRKVLLWADAMGLALFSVLGCAKALQYDAPWVVAVVMGVMSASFGGLIRDTLLGRESVLLGAEIYVTAALVGAGTYVALVSNAFLEPSTALLVAMAPAFILRAGAIQAGWHLPSYRRLGSGP</sequence>
<reference evidence="9 10" key="1">
    <citation type="submission" date="2023-10" db="EMBL/GenBank/DDBJ databases">
        <title>Two novel species belonging to the OM43/NOR5 clade.</title>
        <authorList>
            <person name="Park M."/>
        </authorList>
    </citation>
    <scope>NUCLEOTIDE SEQUENCE [LARGE SCALE GENOMIC DNA]</scope>
    <source>
        <strain evidence="9 10">IMCC45268</strain>
    </source>
</reference>
<gene>
    <name evidence="9" type="ORF">R0137_09930</name>
</gene>
<protein>
    <submittedName>
        <fullName evidence="9">TRIC cation channel family protein</fullName>
    </submittedName>
</protein>
<comment type="similarity">
    <text evidence="2">Belongs to the UPF0126 family.</text>
</comment>
<comment type="subcellular location">
    <subcellularLocation>
        <location evidence="1">Cell membrane</location>
        <topology evidence="1">Multi-pass membrane protein</topology>
    </subcellularLocation>
</comment>
<dbReference type="InterPro" id="IPR005115">
    <property type="entry name" value="Gly_transporter"/>
</dbReference>
<evidence type="ECO:0000256" key="2">
    <source>
        <dbReference type="ARBA" id="ARBA00008193"/>
    </source>
</evidence>
<keyword evidence="3" id="KW-1003">Cell membrane</keyword>
<dbReference type="PANTHER" id="PTHR30506">
    <property type="entry name" value="INNER MEMBRANE PROTEIN"/>
    <property type="match status" value="1"/>
</dbReference>
<feature type="transmembrane region" description="Helical" evidence="7">
    <location>
        <begin position="6"/>
        <end position="26"/>
    </location>
</feature>
<organism evidence="9 10">
    <name type="scientific">Congregibacter brevis</name>
    <dbReference type="NCBI Taxonomy" id="3081201"/>
    <lineage>
        <taxon>Bacteria</taxon>
        <taxon>Pseudomonadati</taxon>
        <taxon>Pseudomonadota</taxon>
        <taxon>Gammaproteobacteria</taxon>
        <taxon>Cellvibrionales</taxon>
        <taxon>Halieaceae</taxon>
        <taxon>Congregibacter</taxon>
    </lineage>
</organism>
<feature type="transmembrane region" description="Helical" evidence="7">
    <location>
        <begin position="118"/>
        <end position="139"/>
    </location>
</feature>
<proteinExistence type="inferred from homology"/>
<evidence type="ECO:0000313" key="10">
    <source>
        <dbReference type="Proteomes" id="UP001626549"/>
    </source>
</evidence>
<dbReference type="EMBL" id="CP136865">
    <property type="protein sequence ID" value="WOJ95572.1"/>
    <property type="molecule type" value="Genomic_DNA"/>
</dbReference>
<evidence type="ECO:0000259" key="8">
    <source>
        <dbReference type="Pfam" id="PF03458"/>
    </source>
</evidence>
<keyword evidence="5 7" id="KW-1133">Transmembrane helix</keyword>
<evidence type="ECO:0000256" key="3">
    <source>
        <dbReference type="ARBA" id="ARBA00022475"/>
    </source>
</evidence>
<evidence type="ECO:0000256" key="1">
    <source>
        <dbReference type="ARBA" id="ARBA00004651"/>
    </source>
</evidence>
<evidence type="ECO:0000256" key="6">
    <source>
        <dbReference type="ARBA" id="ARBA00023136"/>
    </source>
</evidence>
<name>A0ABZ0I7S8_9GAMM</name>
<accession>A0ABZ0I7S8</accession>
<dbReference type="Pfam" id="PF03458">
    <property type="entry name" value="Gly_transporter"/>
    <property type="match status" value="2"/>
</dbReference>
<keyword evidence="10" id="KW-1185">Reference proteome</keyword>